<accession>A0ABT0GM56</accession>
<organism evidence="1 2">
    <name type="scientific">Pseudomarimonas salicorniae</name>
    <dbReference type="NCBI Taxonomy" id="2933270"/>
    <lineage>
        <taxon>Bacteria</taxon>
        <taxon>Pseudomonadati</taxon>
        <taxon>Pseudomonadota</taxon>
        <taxon>Gammaproteobacteria</taxon>
        <taxon>Lysobacterales</taxon>
        <taxon>Lysobacteraceae</taxon>
        <taxon>Pseudomarimonas</taxon>
    </lineage>
</organism>
<gene>
    <name evidence="1" type="ORF">M0G41_18445</name>
</gene>
<sequence>MDKVAPTLVKRILSSRIGPVLANYGFSRTKTTILGWDKASDLGFLSVFLPFEKYGWSAQFGSSFLLQFQEGLDSHPFTLNRRKMCWFTELLDKEGLSEALDINNAIVAQLEDPVFERDHKQQGDIDWLRWGKRVRVRPYVSGEYIELCYTRVGDVEKWAAFIASRLPEMLQAFQYVRVTT</sequence>
<evidence type="ECO:0008006" key="3">
    <source>
        <dbReference type="Google" id="ProtNLM"/>
    </source>
</evidence>
<reference evidence="1" key="1">
    <citation type="submission" date="2022-04" db="EMBL/GenBank/DDBJ databases">
        <title>Lysobacter sp. CAU 1642 isolated from sea sand.</title>
        <authorList>
            <person name="Kim W."/>
        </authorList>
    </citation>
    <scope>NUCLEOTIDE SEQUENCE</scope>
    <source>
        <strain evidence="1">CAU 1642</strain>
    </source>
</reference>
<dbReference type="Proteomes" id="UP001431449">
    <property type="component" value="Unassembled WGS sequence"/>
</dbReference>
<protein>
    <recommendedName>
        <fullName evidence="3">DUF4304 domain-containing protein</fullName>
    </recommendedName>
</protein>
<evidence type="ECO:0000313" key="1">
    <source>
        <dbReference type="EMBL" id="MCK7595631.1"/>
    </source>
</evidence>
<dbReference type="RefSeq" id="WP_248211702.1">
    <property type="nucleotide sequence ID" value="NZ_JALNMH010000026.1"/>
</dbReference>
<name>A0ABT0GM56_9GAMM</name>
<dbReference type="EMBL" id="JALNMH010000026">
    <property type="protein sequence ID" value="MCK7595631.1"/>
    <property type="molecule type" value="Genomic_DNA"/>
</dbReference>
<keyword evidence="2" id="KW-1185">Reference proteome</keyword>
<proteinExistence type="predicted"/>
<comment type="caution">
    <text evidence="1">The sequence shown here is derived from an EMBL/GenBank/DDBJ whole genome shotgun (WGS) entry which is preliminary data.</text>
</comment>
<evidence type="ECO:0000313" key="2">
    <source>
        <dbReference type="Proteomes" id="UP001431449"/>
    </source>
</evidence>